<feature type="region of interest" description="Disordered" evidence="1">
    <location>
        <begin position="47"/>
        <end position="79"/>
    </location>
</feature>
<keyword evidence="4" id="KW-1185">Reference proteome</keyword>
<comment type="caution">
    <text evidence="3">The sequence shown here is derived from an EMBL/GenBank/DDBJ whole genome shotgun (WGS) entry which is preliminary data.</text>
</comment>
<evidence type="ECO:0000313" key="3">
    <source>
        <dbReference type="EMBL" id="KAL0488473.1"/>
    </source>
</evidence>
<keyword evidence="2" id="KW-0732">Signal</keyword>
<gene>
    <name evidence="3" type="ORF">AKO1_015641</name>
</gene>
<reference evidence="3 4" key="1">
    <citation type="submission" date="2024-03" db="EMBL/GenBank/DDBJ databases">
        <title>The Acrasis kona genome and developmental transcriptomes reveal deep origins of eukaryotic multicellular pathways.</title>
        <authorList>
            <person name="Sheikh S."/>
            <person name="Fu C.-J."/>
            <person name="Brown M.W."/>
            <person name="Baldauf S.L."/>
        </authorList>
    </citation>
    <scope>NUCLEOTIDE SEQUENCE [LARGE SCALE GENOMIC DNA]</scope>
    <source>
        <strain evidence="3 4">ATCC MYA-3509</strain>
    </source>
</reference>
<protein>
    <submittedName>
        <fullName evidence="3">Uncharacterized protein</fullName>
    </submittedName>
</protein>
<feature type="chain" id="PRO_5043968813" evidence="2">
    <location>
        <begin position="22"/>
        <end position="79"/>
    </location>
</feature>
<dbReference type="Proteomes" id="UP001431209">
    <property type="component" value="Unassembled WGS sequence"/>
</dbReference>
<sequence>MVRIILFYSLMIFTLVYITHAAENALASIMKSEVAVAGMKQSIIIFPKTPKPTSDDDDTKDDGKKDDGRKKGDRKHKWN</sequence>
<proteinExistence type="predicted"/>
<feature type="compositionally biased region" description="Basic and acidic residues" evidence="1">
    <location>
        <begin position="61"/>
        <end position="70"/>
    </location>
</feature>
<organism evidence="3 4">
    <name type="scientific">Acrasis kona</name>
    <dbReference type="NCBI Taxonomy" id="1008807"/>
    <lineage>
        <taxon>Eukaryota</taxon>
        <taxon>Discoba</taxon>
        <taxon>Heterolobosea</taxon>
        <taxon>Tetramitia</taxon>
        <taxon>Eutetramitia</taxon>
        <taxon>Acrasidae</taxon>
        <taxon>Acrasis</taxon>
    </lineage>
</organism>
<name>A0AAW2ZGI2_9EUKA</name>
<evidence type="ECO:0000313" key="4">
    <source>
        <dbReference type="Proteomes" id="UP001431209"/>
    </source>
</evidence>
<dbReference type="AlphaFoldDB" id="A0AAW2ZGI2"/>
<evidence type="ECO:0000256" key="1">
    <source>
        <dbReference type="SAM" id="MobiDB-lite"/>
    </source>
</evidence>
<feature type="signal peptide" evidence="2">
    <location>
        <begin position="1"/>
        <end position="21"/>
    </location>
</feature>
<evidence type="ECO:0000256" key="2">
    <source>
        <dbReference type="SAM" id="SignalP"/>
    </source>
</evidence>
<accession>A0AAW2ZGI2</accession>
<dbReference type="EMBL" id="JAOPGA020001439">
    <property type="protein sequence ID" value="KAL0488473.1"/>
    <property type="molecule type" value="Genomic_DNA"/>
</dbReference>